<keyword evidence="1" id="KW-0285">Flavoprotein</keyword>
<proteinExistence type="predicted"/>
<dbReference type="GO" id="GO:0050661">
    <property type="term" value="F:NADP binding"/>
    <property type="evidence" value="ECO:0007669"/>
    <property type="project" value="InterPro"/>
</dbReference>
<dbReference type="STRING" id="599839.J4H360"/>
<evidence type="ECO:0000313" key="4">
    <source>
        <dbReference type="EMBL" id="CCM02709.1"/>
    </source>
</evidence>
<dbReference type="Pfam" id="PF13450">
    <property type="entry name" value="NAD_binding_8"/>
    <property type="match status" value="1"/>
</dbReference>
<dbReference type="PANTHER" id="PTHR43539:SF68">
    <property type="entry name" value="FLAVIN-BINDING MONOOXYGENASE-LIKE PROTEIN (AFU_ORTHOLOGUE AFUA_4G09220)"/>
    <property type="match status" value="1"/>
</dbReference>
<keyword evidence="2" id="KW-0274">FAD</keyword>
<dbReference type="InterPro" id="IPR036188">
    <property type="entry name" value="FAD/NAD-bd_sf"/>
</dbReference>
<dbReference type="OrthoDB" id="74360at2759"/>
<dbReference type="PANTHER" id="PTHR43539">
    <property type="entry name" value="FLAVIN-BINDING MONOOXYGENASE-LIKE PROTEIN (AFU_ORTHOLOGUE AFUA_4G09220)"/>
    <property type="match status" value="1"/>
</dbReference>
<dbReference type="InterPro" id="IPR032710">
    <property type="entry name" value="NTF2-like_dom_sf"/>
</dbReference>
<evidence type="ECO:0000313" key="5">
    <source>
        <dbReference type="Proteomes" id="UP000006352"/>
    </source>
</evidence>
<dbReference type="GO" id="GO:0004499">
    <property type="term" value="F:N,N-dimethylaniline monooxygenase activity"/>
    <property type="evidence" value="ECO:0007669"/>
    <property type="project" value="InterPro"/>
</dbReference>
<dbReference type="SUPFAM" id="SSF54427">
    <property type="entry name" value="NTF2-like"/>
    <property type="match status" value="1"/>
</dbReference>
<keyword evidence="5" id="KW-1185">Reference proteome</keyword>
<dbReference type="EMBL" id="HE797089">
    <property type="protein sequence ID" value="CCM02709.1"/>
    <property type="molecule type" value="Genomic_DNA"/>
</dbReference>
<dbReference type="GeneID" id="24097620"/>
<protein>
    <recommendedName>
        <fullName evidence="6">FAD/NAD(P)-binding domain-containing protein</fullName>
    </recommendedName>
</protein>
<sequence>MSALDAQPAHSPVTGLESNLPTLDKLGATVPPDLDAHEVASECFCAFSQRVSSNDVAGVVRLFAEEGWWRDLLALTWDFRTFHGAAKITRFLENQLPAMKPTAFKLKNASLLRPYPDLVWLMGLFDFETEVGIGSGIFRLVPTSSGIWKGYTMFTNLEDLKGFPEKVGPFAESASNGGLWETEREHARSFAESDPAVLIIGGGQGGLTVAARLKCLGVSTLVIEQQDRIGDNWRDRYEALCLNDPVSMATHVDQTDGKWAVTVRRKDGAQRVFHVDHVVLAIGWHGGVPYIPAFPGRDEFRGQVLHSTQHRSARDHVGKKVVIVGAASSAHDIAADYAEHGVDVTLVQRNATFVMSTTSGIPLVVGLYRDGGVSTDVADRLSNSMPVLLQNEANDRIMAAIADADKDLLHGLRKVGFKCAMGTEGSSIVHLIYLRGGGYYLDVGACQKIIDGEIKLKNDSQIAYFTKTGLKFGNGSEIVADVVILATGFESSESAIKKLVGSNIASKMSPIWNLTPEGELRGVWRWLGVPNLWVVMGSLARCRFHSKHLALQIKAVQEGVYGKRYEA</sequence>
<evidence type="ECO:0000256" key="1">
    <source>
        <dbReference type="ARBA" id="ARBA00022630"/>
    </source>
</evidence>
<dbReference type="InterPro" id="IPR020946">
    <property type="entry name" value="Flavin_mOase-like"/>
</dbReference>
<dbReference type="Proteomes" id="UP000006352">
    <property type="component" value="Unassembled WGS sequence"/>
</dbReference>
<keyword evidence="3" id="KW-0560">Oxidoreductase</keyword>
<name>J4H360_9APHY</name>
<evidence type="ECO:0000256" key="3">
    <source>
        <dbReference type="ARBA" id="ARBA00023002"/>
    </source>
</evidence>
<dbReference type="SUPFAM" id="SSF51905">
    <property type="entry name" value="FAD/NAD(P)-binding domain"/>
    <property type="match status" value="1"/>
</dbReference>
<dbReference type="AlphaFoldDB" id="J4H360"/>
<dbReference type="RefSeq" id="XP_012181992.1">
    <property type="nucleotide sequence ID" value="XM_012326602.1"/>
</dbReference>
<organism evidence="4 5">
    <name type="scientific">Fibroporia radiculosa</name>
    <dbReference type="NCBI Taxonomy" id="599839"/>
    <lineage>
        <taxon>Eukaryota</taxon>
        <taxon>Fungi</taxon>
        <taxon>Dikarya</taxon>
        <taxon>Basidiomycota</taxon>
        <taxon>Agaricomycotina</taxon>
        <taxon>Agaricomycetes</taxon>
        <taxon>Polyporales</taxon>
        <taxon>Fibroporiaceae</taxon>
        <taxon>Fibroporia</taxon>
    </lineage>
</organism>
<accession>J4H360</accession>
<dbReference type="GO" id="GO:0050660">
    <property type="term" value="F:flavin adenine dinucleotide binding"/>
    <property type="evidence" value="ECO:0007669"/>
    <property type="project" value="InterPro"/>
</dbReference>
<evidence type="ECO:0000256" key="2">
    <source>
        <dbReference type="ARBA" id="ARBA00022827"/>
    </source>
</evidence>
<dbReference type="InParanoid" id="J4H360"/>
<gene>
    <name evidence="4" type="ORF">FIBRA_04815</name>
</gene>
<reference evidence="4 5" key="1">
    <citation type="journal article" date="2012" name="Appl. Environ. Microbiol.">
        <title>Short-read sequencing for genomic analysis of the brown rot fungus Fibroporia radiculosa.</title>
        <authorList>
            <person name="Tang J.D."/>
            <person name="Perkins A.D."/>
            <person name="Sonstegard T.S."/>
            <person name="Schroeder S.G."/>
            <person name="Burgess S.C."/>
            <person name="Diehl S.V."/>
        </authorList>
    </citation>
    <scope>NUCLEOTIDE SEQUENCE [LARGE SCALE GENOMIC DNA]</scope>
    <source>
        <strain evidence="4 5">TFFH 294</strain>
    </source>
</reference>
<dbReference type="InterPro" id="IPR050982">
    <property type="entry name" value="Auxin_biosynth/cation_transpt"/>
</dbReference>
<dbReference type="HOGENOM" id="CLU_015676_1_0_1"/>
<dbReference type="Gene3D" id="3.50.50.60">
    <property type="entry name" value="FAD/NAD(P)-binding domain"/>
    <property type="match status" value="2"/>
</dbReference>
<evidence type="ECO:0008006" key="6">
    <source>
        <dbReference type="Google" id="ProtNLM"/>
    </source>
</evidence>
<dbReference type="Pfam" id="PF00743">
    <property type="entry name" value="FMO-like"/>
    <property type="match status" value="1"/>
</dbReference>